<comment type="caution">
    <text evidence="1">The sequence shown here is derived from an EMBL/GenBank/DDBJ whole genome shotgun (WGS) entry which is preliminary data.</text>
</comment>
<accession>A0A2S6CE20</accession>
<name>A0A2S6CE20_9PEZI</name>
<gene>
    <name evidence="1" type="ORF">CBER1_09404</name>
</gene>
<proteinExistence type="predicted"/>
<organism evidence="1 2">
    <name type="scientific">Cercospora berteroae</name>
    <dbReference type="NCBI Taxonomy" id="357750"/>
    <lineage>
        <taxon>Eukaryota</taxon>
        <taxon>Fungi</taxon>
        <taxon>Dikarya</taxon>
        <taxon>Ascomycota</taxon>
        <taxon>Pezizomycotina</taxon>
        <taxon>Dothideomycetes</taxon>
        <taxon>Dothideomycetidae</taxon>
        <taxon>Mycosphaerellales</taxon>
        <taxon>Mycosphaerellaceae</taxon>
        <taxon>Cercospora</taxon>
    </lineage>
</organism>
<reference evidence="2" key="1">
    <citation type="journal article" date="2017" name="bioRxiv">
        <title>Conservation of a gene cluster reveals novel cercosporin biosynthetic mechanisms and extends production to the genus Colletotrichum.</title>
        <authorList>
            <person name="de Jonge R."/>
            <person name="Ebert M.K."/>
            <person name="Huitt-Roehl C.R."/>
            <person name="Pal P."/>
            <person name="Suttle J.C."/>
            <person name="Spanner R.E."/>
            <person name="Neubauer J.D."/>
            <person name="Jurick W.M.II."/>
            <person name="Stott K.A."/>
            <person name="Secor G.A."/>
            <person name="Thomma B.P.H.J."/>
            <person name="Van de Peer Y."/>
            <person name="Townsend C.A."/>
            <person name="Bolton M.D."/>
        </authorList>
    </citation>
    <scope>NUCLEOTIDE SEQUENCE [LARGE SCALE GENOMIC DNA]</scope>
    <source>
        <strain evidence="2">CBS538.71</strain>
    </source>
</reference>
<dbReference type="STRING" id="357750.A0A2S6CE20"/>
<evidence type="ECO:0000313" key="2">
    <source>
        <dbReference type="Proteomes" id="UP000237631"/>
    </source>
</evidence>
<keyword evidence="2" id="KW-1185">Reference proteome</keyword>
<dbReference type="EMBL" id="PNEN01000481">
    <property type="protein sequence ID" value="PPJ57975.1"/>
    <property type="molecule type" value="Genomic_DNA"/>
</dbReference>
<protein>
    <submittedName>
        <fullName evidence="1">Uncharacterized protein</fullName>
    </submittedName>
</protein>
<dbReference type="Proteomes" id="UP000237631">
    <property type="component" value="Unassembled WGS sequence"/>
</dbReference>
<dbReference type="OrthoDB" id="2992173at2759"/>
<evidence type="ECO:0000313" key="1">
    <source>
        <dbReference type="EMBL" id="PPJ57975.1"/>
    </source>
</evidence>
<sequence length="1423" mass="159005">MDPPLNKEINILVPMRLSAFMNYGCHVQRNTKYPLDRAFLAPIPAVEGHDLDAEQPTVQHDIYQHMEPAFAEQDADPDRLDPRRQGVYLHWSIPDHYRTAVTATDSTESIEQTRRMAGYHPAPGEAKVVPKTATHFRPLPDRYLILRDAQGPLYLDDDLDATPVKLGVTSGDNVVSLGQNTTAQDSLRTWFVVHANAVRDISMLRPNEDYPVTCSPFLGKLEPSQDSQTPRMVGCTWRADEFLAMPGLPQIQETHSTVVRDGNPFFADFQPLNSSVLSVFDDMSVYHDGRLRKITGGLLHYFVVGWHSQPGQDPLYVPPEVRQSLQNRIDTVRLDLDDKHLSSDYVDRLKSDAAGLKARSLCHGQLHSVRFNPLRDVNFYPGIQDDEEQSYPANKVQAAFSRGQPLAIGTSTIDALYAWLRAQPKQKEAETLRDSLLKLQTYILSNNDDLDSHLQAADLLATNNFILSGSGIRWKLDTDPIKKSQTSEQDLKALHQLNTLQQTLNRAERAKHVQRRRLFELWWLYVSGRTIRNSEAGWRDRIRDCVTSVKAEGLRIQAVENETQQKLSALLSTWKSRPPISHTDSPFAMQRDPTVLVAGAGAVKKPAFAKGTPVRVDGQNTWVSTADSNEQHWQRFPAGAGNHEFGVASLVLTRYGATTLTALRAPIARLMMEYSSAINPLPNILADPTNRPDDPPPGMGIAVPAAFAREANDGYYVKKNGWCPLFVEWEVEFYSVPWSDWELAPTGHEGRLGYQIRKGHVLSRSDAASSVTSRSSAAASSVTPVVIKGRSPVVPHVESALHNTFKQAFAKMNVSELNAALPQADREKLLSSVDDLDYLSATLSGIMQQLVGRVQGTHVVPVGMGGHADSHGVVDHAALKLGSEIGLSQQDFESLGDIMKLTPKPSEQALDEKSLTLGCTHGQLRFSKFSIVDRWGQVVQGVRRKTVPVDPGESTARHPRTSLFPCLGEAYSVQNLPDGTANTVESRNDGLCEFVQIPPAINQEARINANYLMYDNDLRTWRPISEGENPVLGYLVLNSANVSFQIYSPQGTFLREYSIRSGKVTTKPYRENTSEIKNIDPYLQSLMAQFCDHEWLRKFYLSIRRTAAATQARPEHYAESMLGLMGRPLALVHFALDLELAEPPHIYAGDLHLGSVPGVPLKKQQGSQPGFAVPTNQSHPQLATEYEFPVKIGDADNIFDGLYGIFDELDPNSETVRHFTDIQRQILWNQHENVWDWTKFRSYHDENVELHPEFTKLSPHWPHFDPAMESTSKVVRHVAIVDLFVPVHIYSAILPIQKLELPSQLVSHALQHMGAFFQTGPVITTNGLPSFDAEKVVTEDDPQKLPAPTGKIELPISNLADWKWLQPYLDDNNAEKGVQYNVLEVEDLPHKPKFQDAPFTATHGFLQARSGMLDTRVDNETGQ</sequence>